<accession>A0A1F7RVI5</accession>
<dbReference type="NCBIfam" id="TIGR02595">
    <property type="entry name" value="PEP_CTERM"/>
    <property type="match status" value="1"/>
</dbReference>
<name>A0A1F7RVI5_9BACT</name>
<feature type="domain" description="Ice-binding protein C-terminal" evidence="1">
    <location>
        <begin position="274"/>
        <end position="296"/>
    </location>
</feature>
<gene>
    <name evidence="2" type="ORF">A2W05_09050</name>
</gene>
<dbReference type="EMBL" id="MGDE01000138">
    <property type="protein sequence ID" value="OGL45410.1"/>
    <property type="molecule type" value="Genomic_DNA"/>
</dbReference>
<dbReference type="AlphaFoldDB" id="A0A1F7RVI5"/>
<reference evidence="2 3" key="1">
    <citation type="journal article" date="2016" name="Nat. Commun.">
        <title>Thousands of microbial genomes shed light on interconnected biogeochemical processes in an aquifer system.</title>
        <authorList>
            <person name="Anantharaman K."/>
            <person name="Brown C.T."/>
            <person name="Hug L.A."/>
            <person name="Sharon I."/>
            <person name="Castelle C.J."/>
            <person name="Probst A.J."/>
            <person name="Thomas B.C."/>
            <person name="Singh A."/>
            <person name="Wilkins M.J."/>
            <person name="Karaoz U."/>
            <person name="Brodie E.L."/>
            <person name="Williams K.H."/>
            <person name="Hubbard S.S."/>
            <person name="Banfield J.F."/>
        </authorList>
    </citation>
    <scope>NUCLEOTIDE SEQUENCE [LARGE SCALE GENOMIC DNA]</scope>
</reference>
<comment type="caution">
    <text evidence="2">The sequence shown here is derived from an EMBL/GenBank/DDBJ whole genome shotgun (WGS) entry which is preliminary data.</text>
</comment>
<protein>
    <recommendedName>
        <fullName evidence="1">Ice-binding protein C-terminal domain-containing protein</fullName>
    </recommendedName>
</protein>
<evidence type="ECO:0000313" key="2">
    <source>
        <dbReference type="EMBL" id="OGL45410.1"/>
    </source>
</evidence>
<dbReference type="Proteomes" id="UP000178797">
    <property type="component" value="Unassembled WGS sequence"/>
</dbReference>
<sequence>MLKNLFIRENLKWKGVKRMRKILVFVLMMSIIVIAWSGADAGTIWGNSASFTGVDIEAFDSSTGALQKQFRGVSGNGRAIVVIGNTIYYTRTSDPNIYKMDATTGAAMGSILTTNASMSTLAWDGSTFWTADYSGTARAFQIDPNTGLNIKTITLGTGTFKDGLEYFFGKLIANRGDAVSPGNYDIYDLDGNLIDDAFITTGKSSTGIAYDGTDFYVSNIFDRTIDVFAGDTGSYLRTIDLTSGNPLSLPNPPGGRLIEDLSVDYAERPDTGGDVPEPATLLLLGSGLIGVGFARKRFIKNNQN</sequence>
<dbReference type="Gene3D" id="2.130.10.10">
    <property type="entry name" value="YVTN repeat-like/Quinoprotein amine dehydrogenase"/>
    <property type="match status" value="1"/>
</dbReference>
<dbReference type="InterPro" id="IPR015943">
    <property type="entry name" value="WD40/YVTN_repeat-like_dom_sf"/>
</dbReference>
<dbReference type="InterPro" id="IPR013424">
    <property type="entry name" value="Ice-binding_C"/>
</dbReference>
<proteinExistence type="predicted"/>
<dbReference type="Pfam" id="PF07589">
    <property type="entry name" value="PEP-CTERM"/>
    <property type="match status" value="1"/>
</dbReference>
<dbReference type="SUPFAM" id="SSF63825">
    <property type="entry name" value="YWTD domain"/>
    <property type="match status" value="1"/>
</dbReference>
<evidence type="ECO:0000259" key="1">
    <source>
        <dbReference type="Pfam" id="PF07589"/>
    </source>
</evidence>
<organism evidence="2 3">
    <name type="scientific">Candidatus Schekmanbacteria bacterium RBG_16_38_10</name>
    <dbReference type="NCBI Taxonomy" id="1817879"/>
    <lineage>
        <taxon>Bacteria</taxon>
        <taxon>Candidatus Schekmaniibacteriota</taxon>
    </lineage>
</organism>
<evidence type="ECO:0000313" key="3">
    <source>
        <dbReference type="Proteomes" id="UP000178797"/>
    </source>
</evidence>